<sequence length="216" mass="24958">MASSVPTNSDIMDFIRSMKEDMVTMKEDMVTMKEDMVTMKEDMVTMKEDMVTMKKEMATMKDDMKDDMTIMKQDLNLKFQGIYDLQDKCSNKYDDLEVKISETMAEERKRTQALTRSIESLNKRFDDLNSTFASNIEQMRTTLASALEKTQSTFENMSNELEACFTAEVQKIVLQMKSTGDKIDTYHQEVVELRIASEALQKNDIDDLNPLPIRPS</sequence>
<dbReference type="SUPFAM" id="SSF58113">
    <property type="entry name" value="Apolipoprotein A-I"/>
    <property type="match status" value="1"/>
</dbReference>
<name>A0A553ICB4_9PEZI</name>
<evidence type="ECO:0000313" key="2">
    <source>
        <dbReference type="Proteomes" id="UP000319160"/>
    </source>
</evidence>
<evidence type="ECO:0000313" key="1">
    <source>
        <dbReference type="EMBL" id="TRX97848.1"/>
    </source>
</evidence>
<dbReference type="AlphaFoldDB" id="A0A553ICB4"/>
<dbReference type="Gene3D" id="1.20.5.170">
    <property type="match status" value="1"/>
</dbReference>
<gene>
    <name evidence="1" type="ORF">FHL15_001058</name>
</gene>
<organism evidence="1 2">
    <name type="scientific">Xylaria flabelliformis</name>
    <dbReference type="NCBI Taxonomy" id="2512241"/>
    <lineage>
        <taxon>Eukaryota</taxon>
        <taxon>Fungi</taxon>
        <taxon>Dikarya</taxon>
        <taxon>Ascomycota</taxon>
        <taxon>Pezizomycotina</taxon>
        <taxon>Sordariomycetes</taxon>
        <taxon>Xylariomycetidae</taxon>
        <taxon>Xylariales</taxon>
        <taxon>Xylariaceae</taxon>
        <taxon>Xylaria</taxon>
    </lineage>
</organism>
<comment type="caution">
    <text evidence="1">The sequence shown here is derived from an EMBL/GenBank/DDBJ whole genome shotgun (WGS) entry which is preliminary data.</text>
</comment>
<protein>
    <submittedName>
        <fullName evidence="1">Uncharacterized protein</fullName>
    </submittedName>
</protein>
<keyword evidence="2" id="KW-1185">Reference proteome</keyword>
<accession>A0A553ICB4</accession>
<dbReference type="EMBL" id="VFLP01000004">
    <property type="protein sequence ID" value="TRX97848.1"/>
    <property type="molecule type" value="Genomic_DNA"/>
</dbReference>
<dbReference type="Gene3D" id="1.20.120.20">
    <property type="entry name" value="Apolipoprotein"/>
    <property type="match status" value="1"/>
</dbReference>
<reference evidence="2" key="1">
    <citation type="submission" date="2019-06" db="EMBL/GenBank/DDBJ databases">
        <title>Draft genome sequence of the griseofulvin-producing fungus Xylaria cubensis strain G536.</title>
        <authorList>
            <person name="Mead M.E."/>
            <person name="Raja H.A."/>
            <person name="Steenwyk J.L."/>
            <person name="Knowles S.L."/>
            <person name="Oberlies N.H."/>
            <person name="Rokas A."/>
        </authorList>
    </citation>
    <scope>NUCLEOTIDE SEQUENCE [LARGE SCALE GENOMIC DNA]</scope>
    <source>
        <strain evidence="2">G536</strain>
    </source>
</reference>
<dbReference type="Proteomes" id="UP000319160">
    <property type="component" value="Unassembled WGS sequence"/>
</dbReference>
<proteinExistence type="predicted"/>